<dbReference type="PIRSF" id="PIRSF500217">
    <property type="entry name" value="AlgI"/>
    <property type="match status" value="1"/>
</dbReference>
<organism evidence="16 17">
    <name type="scientific">Hyphomonas adhaerens</name>
    <dbReference type="NCBI Taxonomy" id="81029"/>
    <lineage>
        <taxon>Bacteria</taxon>
        <taxon>Pseudomonadati</taxon>
        <taxon>Pseudomonadota</taxon>
        <taxon>Alphaproteobacteria</taxon>
        <taxon>Hyphomonadales</taxon>
        <taxon>Hyphomonadaceae</taxon>
        <taxon>Hyphomonas</taxon>
    </lineage>
</organism>
<evidence type="ECO:0000256" key="8">
    <source>
        <dbReference type="ARBA" id="ARBA00022841"/>
    </source>
</evidence>
<evidence type="ECO:0000256" key="14">
    <source>
        <dbReference type="SAM" id="MobiDB-lite"/>
    </source>
</evidence>
<feature type="transmembrane region" description="Helical" evidence="15">
    <location>
        <begin position="123"/>
        <end position="143"/>
    </location>
</feature>
<keyword evidence="6 13" id="KW-0808">Transferase</keyword>
<feature type="transmembrane region" description="Helical" evidence="15">
    <location>
        <begin position="197"/>
        <end position="217"/>
    </location>
</feature>
<feature type="transmembrane region" description="Helical" evidence="15">
    <location>
        <begin position="487"/>
        <end position="508"/>
    </location>
</feature>
<evidence type="ECO:0000256" key="7">
    <source>
        <dbReference type="ARBA" id="ARBA00022692"/>
    </source>
</evidence>
<dbReference type="GO" id="GO:0005886">
    <property type="term" value="C:plasma membrane"/>
    <property type="evidence" value="ECO:0007669"/>
    <property type="project" value="UniProtKB-SubCell"/>
</dbReference>
<feature type="compositionally biased region" description="Low complexity" evidence="14">
    <location>
        <begin position="1"/>
        <end position="19"/>
    </location>
</feature>
<reference evidence="16 17" key="1">
    <citation type="journal article" date="2018" name="Nat. Biotechnol.">
        <title>A standardized bacterial taxonomy based on genome phylogeny substantially revises the tree of life.</title>
        <authorList>
            <person name="Parks D.H."/>
            <person name="Chuvochina M."/>
            <person name="Waite D.W."/>
            <person name="Rinke C."/>
            <person name="Skarshewski A."/>
            <person name="Chaumeil P.A."/>
            <person name="Hugenholtz P."/>
        </authorList>
    </citation>
    <scope>NUCLEOTIDE SEQUENCE [LARGE SCALE GENOMIC DNA]</scope>
    <source>
        <strain evidence="16">UBA8733</strain>
    </source>
</reference>
<evidence type="ECO:0000256" key="12">
    <source>
        <dbReference type="ARBA" id="ARBA00031030"/>
    </source>
</evidence>
<dbReference type="EMBL" id="DMAN01000446">
    <property type="protein sequence ID" value="HAE29384.1"/>
    <property type="molecule type" value="Genomic_DNA"/>
</dbReference>
<evidence type="ECO:0000256" key="5">
    <source>
        <dbReference type="ARBA" id="ARBA00022475"/>
    </source>
</evidence>
<comment type="subcellular location">
    <subcellularLocation>
        <location evidence="1">Cell membrane</location>
        <topology evidence="1">Multi-pass membrane protein</topology>
    </subcellularLocation>
</comment>
<feature type="transmembrane region" description="Helical" evidence="15">
    <location>
        <begin position="369"/>
        <end position="390"/>
    </location>
</feature>
<comment type="similarity">
    <text evidence="3 13">Belongs to the membrane-bound acyltransferase family.</text>
</comment>
<keyword evidence="7 15" id="KW-0812">Transmembrane</keyword>
<evidence type="ECO:0000256" key="11">
    <source>
        <dbReference type="ARBA" id="ARBA00023315"/>
    </source>
</evidence>
<dbReference type="GO" id="GO:0042121">
    <property type="term" value="P:alginic acid biosynthetic process"/>
    <property type="evidence" value="ECO:0007669"/>
    <property type="project" value="UniProtKB-KW"/>
</dbReference>
<gene>
    <name evidence="16" type="ORF">DCG58_19670</name>
</gene>
<dbReference type="Pfam" id="PF03062">
    <property type="entry name" value="MBOAT"/>
    <property type="match status" value="1"/>
</dbReference>
<protein>
    <recommendedName>
        <fullName evidence="4">Probable alginate O-acetylase AlgI</fullName>
    </recommendedName>
    <alternativeName>
        <fullName evidence="12">Alginate biosynthesis protein AlgI</fullName>
    </alternativeName>
</protein>
<feature type="transmembrane region" description="Helical" evidence="15">
    <location>
        <begin position="54"/>
        <end position="73"/>
    </location>
</feature>
<evidence type="ECO:0000313" key="16">
    <source>
        <dbReference type="EMBL" id="HAE29384.1"/>
    </source>
</evidence>
<keyword evidence="10 13" id="KW-0472">Membrane</keyword>
<dbReference type="InterPro" id="IPR004299">
    <property type="entry name" value="MBOAT_fam"/>
</dbReference>
<accession>A0A3B9H553</accession>
<dbReference type="PIRSF" id="PIRSF016636">
    <property type="entry name" value="AlgI_DltB"/>
    <property type="match status" value="1"/>
</dbReference>
<dbReference type="PANTHER" id="PTHR13285">
    <property type="entry name" value="ACYLTRANSFERASE"/>
    <property type="match status" value="1"/>
</dbReference>
<name>A0A3B9H553_9PROT</name>
<proteinExistence type="inferred from homology"/>
<evidence type="ECO:0000256" key="2">
    <source>
        <dbReference type="ARBA" id="ARBA00005182"/>
    </source>
</evidence>
<evidence type="ECO:0000256" key="15">
    <source>
        <dbReference type="SAM" id="Phobius"/>
    </source>
</evidence>
<feature type="transmembrane region" description="Helical" evidence="15">
    <location>
        <begin position="402"/>
        <end position="421"/>
    </location>
</feature>
<dbReference type="PANTHER" id="PTHR13285:SF23">
    <property type="entry name" value="TEICHOIC ACID D-ALANYLTRANSFERASE"/>
    <property type="match status" value="1"/>
</dbReference>
<keyword evidence="11 13" id="KW-0012">Acyltransferase</keyword>
<feature type="transmembrane region" description="Helical" evidence="15">
    <location>
        <begin position="456"/>
        <end position="475"/>
    </location>
</feature>
<keyword evidence="8" id="KW-0016">Alginate biosynthesis</keyword>
<evidence type="ECO:0000256" key="1">
    <source>
        <dbReference type="ARBA" id="ARBA00004651"/>
    </source>
</evidence>
<dbReference type="AlphaFoldDB" id="A0A3B9H553"/>
<evidence type="ECO:0000256" key="13">
    <source>
        <dbReference type="PIRNR" id="PIRNR016636"/>
    </source>
</evidence>
<evidence type="ECO:0000256" key="9">
    <source>
        <dbReference type="ARBA" id="ARBA00022989"/>
    </source>
</evidence>
<keyword evidence="9 15" id="KW-1133">Transmembrane helix</keyword>
<dbReference type="Proteomes" id="UP000259610">
    <property type="component" value="Unassembled WGS sequence"/>
</dbReference>
<evidence type="ECO:0000256" key="10">
    <source>
        <dbReference type="ARBA" id="ARBA00023136"/>
    </source>
</evidence>
<feature type="transmembrane region" description="Helical" evidence="15">
    <location>
        <begin position="163"/>
        <end position="185"/>
    </location>
</feature>
<evidence type="ECO:0000256" key="3">
    <source>
        <dbReference type="ARBA" id="ARBA00010323"/>
    </source>
</evidence>
<sequence>MSTRTCSTATSGSTSAISAKPVRASSASKSVRNTAPCLPPERNRSPMLFVEARFFLFFGLVFGLVWALRSNLWRKRVLTLASYVFYGAWDWRFLGLIMMVTIVSYLVGNAATLPESETKKRKWALGTGIVFALIVLGLFKYFNFFADSFVDFAGLMGFNAGHVTLNLVLPVGISFYTFQAISYMVDVHRGVIGARRSFLDVAFYIAFFPQLVAGPIVRASDFIPQMDTARKWSDVAVRASVALFLVGFFKKACISDNIAPYVDLIFADPSAYTAHSVIAGVLLYGIQIYCDFSGYSDMAIATAGLLGYKFPPNFNSPYLSRDIQIFWRRWHISLSSWLRDYLYIPLGGNRKGDMRRDVNLMTTMVLGGLWHGASFNFIIWGFLHGLALMVERTWSDHVAKRFNPMGLIGIIIGTAMTYYWVNLAWIFFRAPTLEESLAIAKTYLTFSSEGVQNLPAVVWPFILAMGVFHIFSHRIKLGEMLAQIPPARFALTTGALAALALSFVPLGYRPFIYFQF</sequence>
<evidence type="ECO:0000256" key="6">
    <source>
        <dbReference type="ARBA" id="ARBA00022679"/>
    </source>
</evidence>
<feature type="transmembrane region" description="Helical" evidence="15">
    <location>
        <begin position="93"/>
        <end position="111"/>
    </location>
</feature>
<evidence type="ECO:0000256" key="4">
    <source>
        <dbReference type="ARBA" id="ARBA00016084"/>
    </source>
</evidence>
<comment type="caution">
    <text evidence="16">The sequence shown here is derived from an EMBL/GenBank/DDBJ whole genome shotgun (WGS) entry which is preliminary data.</text>
</comment>
<dbReference type="InterPro" id="IPR028362">
    <property type="entry name" value="AlgI"/>
</dbReference>
<dbReference type="InterPro" id="IPR024194">
    <property type="entry name" value="Ac/AlaTfrase_AlgI/DltB"/>
</dbReference>
<feature type="region of interest" description="Disordered" evidence="14">
    <location>
        <begin position="1"/>
        <end position="38"/>
    </location>
</feature>
<dbReference type="InterPro" id="IPR051085">
    <property type="entry name" value="MB_O-acyltransferase"/>
</dbReference>
<evidence type="ECO:0000313" key="17">
    <source>
        <dbReference type="Proteomes" id="UP000259610"/>
    </source>
</evidence>
<keyword evidence="5 13" id="KW-1003">Cell membrane</keyword>
<dbReference type="GO" id="GO:0016746">
    <property type="term" value="F:acyltransferase activity"/>
    <property type="evidence" value="ECO:0007669"/>
    <property type="project" value="UniProtKB-KW"/>
</dbReference>
<comment type="pathway">
    <text evidence="2">Glycan biosynthesis; alginate biosynthesis.</text>
</comment>